<name>A0ABT2EKJ7_9BACT</name>
<sequence length="95" mass="11348">MRMRLYVAVDSQKFKFVGNMATAFKQLTETVSEGQAVRILTIFYDSKKEKRRFKRELREAGGDLIQAAKNYLKWWETIQERRRKRLMEKLAKLSS</sequence>
<gene>
    <name evidence="1" type="ORF">M2350_000870</name>
</gene>
<proteinExistence type="predicted"/>
<dbReference type="RefSeq" id="WP_259094345.1">
    <property type="nucleotide sequence ID" value="NZ_CP130454.1"/>
</dbReference>
<accession>A0ABT2EKJ7</accession>
<organism evidence="1 2">
    <name type="scientific">Candidatus Fervidibacter sacchari</name>
    <dbReference type="NCBI Taxonomy" id="1448929"/>
    <lineage>
        <taxon>Bacteria</taxon>
        <taxon>Candidatus Fervidibacterota</taxon>
        <taxon>Candidatus Fervidibacter</taxon>
    </lineage>
</organism>
<evidence type="ECO:0000313" key="2">
    <source>
        <dbReference type="Proteomes" id="UP001204798"/>
    </source>
</evidence>
<comment type="caution">
    <text evidence="1">The sequence shown here is derived from an EMBL/GenBank/DDBJ whole genome shotgun (WGS) entry which is preliminary data.</text>
</comment>
<protein>
    <recommendedName>
        <fullName evidence="3">NYN domain-containing protein</fullName>
    </recommendedName>
</protein>
<dbReference type="Proteomes" id="UP001204798">
    <property type="component" value="Unassembled WGS sequence"/>
</dbReference>
<reference evidence="1 2" key="1">
    <citation type="submission" date="2022-08" db="EMBL/GenBank/DDBJ databases">
        <title>Bacterial and archaeal communities from various locations to study Microbial Dark Matter (Phase II).</title>
        <authorList>
            <person name="Stepanauskas R."/>
        </authorList>
    </citation>
    <scope>NUCLEOTIDE SEQUENCE [LARGE SCALE GENOMIC DNA]</scope>
    <source>
        <strain evidence="1 2">PD1</strain>
    </source>
</reference>
<dbReference type="EMBL" id="JANUCP010000002">
    <property type="protein sequence ID" value="MCS3918470.1"/>
    <property type="molecule type" value="Genomic_DNA"/>
</dbReference>
<evidence type="ECO:0000313" key="1">
    <source>
        <dbReference type="EMBL" id="MCS3918470.1"/>
    </source>
</evidence>
<evidence type="ECO:0008006" key="3">
    <source>
        <dbReference type="Google" id="ProtNLM"/>
    </source>
</evidence>
<keyword evidence="2" id="KW-1185">Reference proteome</keyword>